<accession>A0A412IR20</accession>
<dbReference type="Gene3D" id="2.70.70.10">
    <property type="entry name" value="Glucose Permease (Domain IIA)"/>
    <property type="match status" value="1"/>
</dbReference>
<dbReference type="Pfam" id="PF01551">
    <property type="entry name" value="Peptidase_M23"/>
    <property type="match status" value="1"/>
</dbReference>
<reference evidence="6 7" key="1">
    <citation type="submission" date="2018-08" db="EMBL/GenBank/DDBJ databases">
        <title>A genome reference for cultivated species of the human gut microbiota.</title>
        <authorList>
            <person name="Zou Y."/>
            <person name="Xue W."/>
            <person name="Luo G."/>
        </authorList>
    </citation>
    <scope>NUCLEOTIDE SEQUENCE [LARGE SCALE GENOMIC DNA]</scope>
    <source>
        <strain evidence="6 7">AF22-21</strain>
    </source>
</reference>
<feature type="domain" description="M23ase beta-sheet core" evidence="4">
    <location>
        <begin position="340"/>
        <end position="434"/>
    </location>
</feature>
<name>A0A412IR20_9FIRM</name>
<feature type="compositionally biased region" description="Low complexity" evidence="3">
    <location>
        <begin position="280"/>
        <end position="313"/>
    </location>
</feature>
<dbReference type="Pfam" id="PF24568">
    <property type="entry name" value="CC_PcsB"/>
    <property type="match status" value="1"/>
</dbReference>
<proteinExistence type="predicted"/>
<evidence type="ECO:0000259" key="5">
    <source>
        <dbReference type="Pfam" id="PF24568"/>
    </source>
</evidence>
<comment type="caution">
    <text evidence="6">The sequence shown here is derived from an EMBL/GenBank/DDBJ whole genome shotgun (WGS) entry which is preliminary data.</text>
</comment>
<evidence type="ECO:0000313" key="6">
    <source>
        <dbReference type="EMBL" id="RGS41185.1"/>
    </source>
</evidence>
<dbReference type="OrthoDB" id="9809488at2"/>
<dbReference type="PANTHER" id="PTHR21666:SF270">
    <property type="entry name" value="MUREIN HYDROLASE ACTIVATOR ENVC"/>
    <property type="match status" value="1"/>
</dbReference>
<dbReference type="InterPro" id="IPR016047">
    <property type="entry name" value="M23ase_b-sheet_dom"/>
</dbReference>
<evidence type="ECO:0000256" key="2">
    <source>
        <dbReference type="SAM" id="Coils"/>
    </source>
</evidence>
<dbReference type="GO" id="GO:0004222">
    <property type="term" value="F:metalloendopeptidase activity"/>
    <property type="evidence" value="ECO:0007669"/>
    <property type="project" value="TreeGrafter"/>
</dbReference>
<feature type="coiled-coil region" evidence="2">
    <location>
        <begin position="37"/>
        <end position="120"/>
    </location>
</feature>
<dbReference type="AlphaFoldDB" id="A0A412IR20"/>
<feature type="compositionally biased region" description="Basic and acidic residues" evidence="3">
    <location>
        <begin position="262"/>
        <end position="276"/>
    </location>
</feature>
<sequence>MRIDLYNIKKKGMQMAVVTTGAVLMSFTSLFAVPGFSVHAEETKEEVEQQKEEAQQGQAEAKANAEKYQKKVDKLTATVNELDKQVTDISTQIVQKKQEADDLQTEIDETQTKLAEAQVSEDNQYVAMKKRIQYLYEEGDVEYIDALMSSASFEDSLNKSEYVDQLSSYDQKQLDKLVKTKNDIAEYEQTLKDDLADVEKVQADLEQKQSDLDAVISQKNEEINKYSGDAAMQQALAEEYARQESELDDKLAEIARQEAARLEEERKQEELRKQQEQQEDNNGGADDTDNSGSDDNSGGDDSNNTGGSSTGTGRFIWPVSGPITDYFGPRESPTAGASSNHMGIDIGCSYGVPIAAADSGVVTVAEWGESGGNYVMIDHGNGFVTMYLHNSSLAVSVGDVVSQGQTIAYAGSTGYSTGTHCHFSVFLNGSYVNPLDYL</sequence>
<evidence type="ECO:0000256" key="1">
    <source>
        <dbReference type="ARBA" id="ARBA00022729"/>
    </source>
</evidence>
<dbReference type="Gene3D" id="6.10.250.3150">
    <property type="match status" value="1"/>
</dbReference>
<evidence type="ECO:0000259" key="4">
    <source>
        <dbReference type="Pfam" id="PF01551"/>
    </source>
</evidence>
<keyword evidence="2" id="KW-0175">Coiled coil</keyword>
<organism evidence="6 7">
    <name type="scientific">Coprococcus eutactus</name>
    <dbReference type="NCBI Taxonomy" id="33043"/>
    <lineage>
        <taxon>Bacteria</taxon>
        <taxon>Bacillati</taxon>
        <taxon>Bacillota</taxon>
        <taxon>Clostridia</taxon>
        <taxon>Lachnospirales</taxon>
        <taxon>Lachnospiraceae</taxon>
        <taxon>Coprococcus</taxon>
    </lineage>
</organism>
<dbReference type="InterPro" id="IPR011055">
    <property type="entry name" value="Dup_hybrid_motif"/>
</dbReference>
<evidence type="ECO:0000313" key="7">
    <source>
        <dbReference type="Proteomes" id="UP000283295"/>
    </source>
</evidence>
<keyword evidence="1" id="KW-0732">Signal</keyword>
<dbReference type="InterPro" id="IPR050570">
    <property type="entry name" value="Cell_wall_metabolism_enzyme"/>
</dbReference>
<dbReference type="InterPro" id="IPR057309">
    <property type="entry name" value="PcsB_CC"/>
</dbReference>
<feature type="domain" description="Peptidoglycan hydrolase PcsB coiled-coil" evidence="5">
    <location>
        <begin position="124"/>
        <end position="186"/>
    </location>
</feature>
<feature type="region of interest" description="Disordered" evidence="3">
    <location>
        <begin position="262"/>
        <end position="315"/>
    </location>
</feature>
<dbReference type="EMBL" id="QRVK01000021">
    <property type="protein sequence ID" value="RGS41185.1"/>
    <property type="molecule type" value="Genomic_DNA"/>
</dbReference>
<dbReference type="Proteomes" id="UP000283295">
    <property type="component" value="Unassembled WGS sequence"/>
</dbReference>
<evidence type="ECO:0000256" key="3">
    <source>
        <dbReference type="SAM" id="MobiDB-lite"/>
    </source>
</evidence>
<dbReference type="PANTHER" id="PTHR21666">
    <property type="entry name" value="PEPTIDASE-RELATED"/>
    <property type="match status" value="1"/>
</dbReference>
<dbReference type="RefSeq" id="WP_119202843.1">
    <property type="nucleotide sequence ID" value="NZ_CABIWG010000009.1"/>
</dbReference>
<dbReference type="SUPFAM" id="SSF51261">
    <property type="entry name" value="Duplicated hybrid motif"/>
    <property type="match status" value="1"/>
</dbReference>
<dbReference type="CDD" id="cd12797">
    <property type="entry name" value="M23_peptidase"/>
    <property type="match status" value="1"/>
</dbReference>
<gene>
    <name evidence="6" type="ORF">DWX94_08820</name>
</gene>
<protein>
    <submittedName>
        <fullName evidence="6">Peptidase</fullName>
    </submittedName>
</protein>